<evidence type="ECO:0000256" key="1">
    <source>
        <dbReference type="SAM" id="SignalP"/>
    </source>
</evidence>
<evidence type="ECO:0000313" key="2">
    <source>
        <dbReference type="EMBL" id="MBD3664511.1"/>
    </source>
</evidence>
<gene>
    <name evidence="2" type="ORF">H9Q16_11305</name>
</gene>
<name>A0A927HF31_9RHOB</name>
<reference evidence="2" key="1">
    <citation type="submission" date="2020-08" db="EMBL/GenBank/DDBJ databases">
        <title>Sulfitobacter aestuariivivens sp. nov., isolated from a tidal flat.</title>
        <authorList>
            <person name="Park S."/>
            <person name="Yoon J.-H."/>
        </authorList>
    </citation>
    <scope>NUCLEOTIDE SEQUENCE</scope>
    <source>
        <strain evidence="2">TSTF-M16</strain>
    </source>
</reference>
<proteinExistence type="predicted"/>
<evidence type="ECO:0000313" key="3">
    <source>
        <dbReference type="Proteomes" id="UP000635142"/>
    </source>
</evidence>
<evidence type="ECO:0008006" key="4">
    <source>
        <dbReference type="Google" id="ProtNLM"/>
    </source>
</evidence>
<dbReference type="AlphaFoldDB" id="A0A927HF31"/>
<feature type="signal peptide" evidence="1">
    <location>
        <begin position="1"/>
        <end position="17"/>
    </location>
</feature>
<dbReference type="RefSeq" id="WP_191075536.1">
    <property type="nucleotide sequence ID" value="NZ_JACTAG010000002.1"/>
</dbReference>
<dbReference type="Proteomes" id="UP000635142">
    <property type="component" value="Unassembled WGS sequence"/>
</dbReference>
<feature type="chain" id="PRO_5038116439" description="Secreted protein" evidence="1">
    <location>
        <begin position="18"/>
        <end position="112"/>
    </location>
</feature>
<sequence length="112" mass="12815">MRHLLLALMLLLPVAAASEEGAWVPMNDDEIRNALTERTLQYANARQSFYASGRTLYNAGRDSWGYWRVQNDSYCSQWPPSDLWACFKMDRKGTMLRFVGAGDDITEAVYLD</sequence>
<dbReference type="EMBL" id="JACTAG010000002">
    <property type="protein sequence ID" value="MBD3664511.1"/>
    <property type="molecule type" value="Genomic_DNA"/>
</dbReference>
<protein>
    <recommendedName>
        <fullName evidence="4">Secreted protein</fullName>
    </recommendedName>
</protein>
<comment type="caution">
    <text evidence="2">The sequence shown here is derived from an EMBL/GenBank/DDBJ whole genome shotgun (WGS) entry which is preliminary data.</text>
</comment>
<keyword evidence="1" id="KW-0732">Signal</keyword>
<keyword evidence="3" id="KW-1185">Reference proteome</keyword>
<organism evidence="2 3">
    <name type="scientific">Sulfitobacter aestuariivivens</name>
    <dbReference type="NCBI Taxonomy" id="2766981"/>
    <lineage>
        <taxon>Bacteria</taxon>
        <taxon>Pseudomonadati</taxon>
        <taxon>Pseudomonadota</taxon>
        <taxon>Alphaproteobacteria</taxon>
        <taxon>Rhodobacterales</taxon>
        <taxon>Roseobacteraceae</taxon>
        <taxon>Sulfitobacter</taxon>
    </lineage>
</organism>
<accession>A0A927HF31</accession>